<keyword evidence="9" id="KW-1185">Reference proteome</keyword>
<feature type="transmembrane region" description="Helical" evidence="7">
    <location>
        <begin position="6"/>
        <end position="28"/>
    </location>
</feature>
<dbReference type="GO" id="GO:0005886">
    <property type="term" value="C:plasma membrane"/>
    <property type="evidence" value="ECO:0007669"/>
    <property type="project" value="UniProtKB-SubCell"/>
</dbReference>
<feature type="transmembrane region" description="Helical" evidence="7">
    <location>
        <begin position="73"/>
        <end position="93"/>
    </location>
</feature>
<evidence type="ECO:0000256" key="7">
    <source>
        <dbReference type="RuleBase" id="RU362048"/>
    </source>
</evidence>
<keyword evidence="6 7" id="KW-0472">Membrane</keyword>
<evidence type="ECO:0000256" key="4">
    <source>
        <dbReference type="ARBA" id="ARBA00022692"/>
    </source>
</evidence>
<proteinExistence type="inferred from homology"/>
<dbReference type="AlphaFoldDB" id="A0A179D6I5"/>
<evidence type="ECO:0000256" key="6">
    <source>
        <dbReference type="ARBA" id="ARBA00023136"/>
    </source>
</evidence>
<sequence>MIEAGFFIKTLVAIFVIVDPVGGIPLFLSLTADETEKERIMTAFKASLAAFLVLSVFIFLGEKILSLFQISMGSFRVAGGALLFLIAIQMLQAKPRSTKSTPPEEAESRTKEDVALVPLAVPILAGPGAITTVIVLAGGEPLSIKLTVFLASALTFILTFLIFSQASRMAHLLGQTGANLLVRLMGLLLSVIAVEYIVEGLKELFPILGGGP</sequence>
<keyword evidence="4 7" id="KW-0812">Transmembrane</keyword>
<evidence type="ECO:0000256" key="2">
    <source>
        <dbReference type="ARBA" id="ARBA00009784"/>
    </source>
</evidence>
<dbReference type="PANTHER" id="PTHR33508:SF1">
    <property type="entry name" value="UPF0056 MEMBRANE PROTEIN YHCE"/>
    <property type="match status" value="1"/>
</dbReference>
<feature type="transmembrane region" description="Helical" evidence="7">
    <location>
        <begin position="114"/>
        <end position="136"/>
    </location>
</feature>
<accession>A0A179D6I5</accession>
<protein>
    <recommendedName>
        <fullName evidence="7">UPF0056 membrane protein</fullName>
    </recommendedName>
</protein>
<feature type="transmembrane region" description="Helical" evidence="7">
    <location>
        <begin position="176"/>
        <end position="198"/>
    </location>
</feature>
<comment type="caution">
    <text evidence="8">The sequence shown here is derived from an EMBL/GenBank/DDBJ whole genome shotgun (WGS) entry which is preliminary data.</text>
</comment>
<evidence type="ECO:0000256" key="5">
    <source>
        <dbReference type="ARBA" id="ARBA00022989"/>
    </source>
</evidence>
<dbReference type="NCBIfam" id="TIGR00427">
    <property type="entry name" value="NAAT family transporter"/>
    <property type="match status" value="1"/>
</dbReference>
<keyword evidence="5 7" id="KW-1133">Transmembrane helix</keyword>
<dbReference type="RefSeq" id="WP_161939456.1">
    <property type="nucleotide sequence ID" value="NZ_LWLG01000002.1"/>
</dbReference>
<dbReference type="STRING" id="999894.TDIS_0438"/>
<evidence type="ECO:0000256" key="3">
    <source>
        <dbReference type="ARBA" id="ARBA00022475"/>
    </source>
</evidence>
<dbReference type="InterPro" id="IPR002771">
    <property type="entry name" value="Multi_antbiot-R_MarC"/>
</dbReference>
<dbReference type="Pfam" id="PF01914">
    <property type="entry name" value="MarC"/>
    <property type="match status" value="1"/>
</dbReference>
<dbReference type="PANTHER" id="PTHR33508">
    <property type="entry name" value="UPF0056 MEMBRANE PROTEIN YHCE"/>
    <property type="match status" value="1"/>
</dbReference>
<feature type="transmembrane region" description="Helical" evidence="7">
    <location>
        <begin position="142"/>
        <end position="164"/>
    </location>
</feature>
<reference evidence="8 9" key="1">
    <citation type="submission" date="2016-04" db="EMBL/GenBank/DDBJ databases">
        <title>Genome analysis of Thermosulfurimonas dismutans, the first thermophilic sulfur-disproportionating bacterium of the phylum Thermodesulfobacteria.</title>
        <authorList>
            <person name="Mardanov A.V."/>
            <person name="Beletsky A.V."/>
            <person name="Kadnikov V.V."/>
            <person name="Slobodkin A.I."/>
            <person name="Ravin N.V."/>
        </authorList>
    </citation>
    <scope>NUCLEOTIDE SEQUENCE [LARGE SCALE GENOMIC DNA]</scope>
    <source>
        <strain evidence="8 9">S95</strain>
    </source>
</reference>
<comment type="subcellular location">
    <subcellularLocation>
        <location evidence="1 7">Cell membrane</location>
        <topology evidence="1 7">Multi-pass membrane protein</topology>
    </subcellularLocation>
</comment>
<evidence type="ECO:0000256" key="1">
    <source>
        <dbReference type="ARBA" id="ARBA00004651"/>
    </source>
</evidence>
<evidence type="ECO:0000313" key="8">
    <source>
        <dbReference type="EMBL" id="OAQ21218.1"/>
    </source>
</evidence>
<keyword evidence="3" id="KW-1003">Cell membrane</keyword>
<evidence type="ECO:0000313" key="9">
    <source>
        <dbReference type="Proteomes" id="UP000078390"/>
    </source>
</evidence>
<dbReference type="EMBL" id="LWLG01000002">
    <property type="protein sequence ID" value="OAQ21218.1"/>
    <property type="molecule type" value="Genomic_DNA"/>
</dbReference>
<comment type="similarity">
    <text evidence="2 7">Belongs to the UPF0056 (MarC) family.</text>
</comment>
<feature type="transmembrane region" description="Helical" evidence="7">
    <location>
        <begin position="40"/>
        <end position="61"/>
    </location>
</feature>
<organism evidence="8 9">
    <name type="scientific">Thermosulfurimonas dismutans</name>
    <dbReference type="NCBI Taxonomy" id="999894"/>
    <lineage>
        <taxon>Bacteria</taxon>
        <taxon>Pseudomonadati</taxon>
        <taxon>Thermodesulfobacteriota</taxon>
        <taxon>Thermodesulfobacteria</taxon>
        <taxon>Thermodesulfobacteriales</taxon>
        <taxon>Thermodesulfobacteriaceae</taxon>
        <taxon>Thermosulfurimonas</taxon>
    </lineage>
</organism>
<gene>
    <name evidence="8" type="ORF">TDIS_0438</name>
</gene>
<dbReference type="Proteomes" id="UP000078390">
    <property type="component" value="Unassembled WGS sequence"/>
</dbReference>
<name>A0A179D6I5_9BACT</name>